<keyword evidence="2" id="KW-0732">Signal</keyword>
<sequence>MTYPLRFSCPVYRLAASLGAWSLALLLTAAPALAQKLPRKKEVLKVMTLTNDYFMRKWPDPGQDIMTNKLRPSHIWTRAVYYEGLMALYATDKQPRYYDYAVDWGQKHQWGIRNGITDRDADNQCAGQTYIDLYQIDRKPERIRDIKACIDNMVQSDKVDDWHWIDALQMAMPVFAKLGVEYKDDRYFEKMYQIYNYSKTQHGGSGLYNPQDALWWRDKDFVPPYKEPNGEDCYWSRGNGWVVAALVRVLDVMPKNAPHRPEYEQLYLAMMKALPPLQRPDGFWNVSLHDATHFGGKELSGTALFVYGMAWGLNQGLLDKAQYQPIVAKAWQAMVQDGVHKDGFLGFVQGTGKEPKDGQPVSFTSKPDFEDYGLGCFLLAGSEVYKLK</sequence>
<protein>
    <submittedName>
        <fullName evidence="3">Glycoside hydrolase family 88 protein</fullName>
    </submittedName>
</protein>
<dbReference type="InterPro" id="IPR008928">
    <property type="entry name" value="6-hairpin_glycosidase_sf"/>
</dbReference>
<name>A0ABS8AXT5_9BACT</name>
<dbReference type="GO" id="GO:0016787">
    <property type="term" value="F:hydrolase activity"/>
    <property type="evidence" value="ECO:0007669"/>
    <property type="project" value="UniProtKB-KW"/>
</dbReference>
<keyword evidence="4" id="KW-1185">Reference proteome</keyword>
<dbReference type="Gene3D" id="1.50.10.10">
    <property type="match status" value="1"/>
</dbReference>
<organism evidence="3 4">
    <name type="scientific">Hymenobacter lucidus</name>
    <dbReference type="NCBI Taxonomy" id="2880930"/>
    <lineage>
        <taxon>Bacteria</taxon>
        <taxon>Pseudomonadati</taxon>
        <taxon>Bacteroidota</taxon>
        <taxon>Cytophagia</taxon>
        <taxon>Cytophagales</taxon>
        <taxon>Hymenobacteraceae</taxon>
        <taxon>Hymenobacter</taxon>
    </lineage>
</organism>
<dbReference type="InterPro" id="IPR012341">
    <property type="entry name" value="6hp_glycosidase-like_sf"/>
</dbReference>
<keyword evidence="1 3" id="KW-0378">Hydrolase</keyword>
<dbReference type="PANTHER" id="PTHR33886:SF8">
    <property type="entry name" value="UNSATURATED RHAMNOGALACTURONAN HYDROLASE (EUROFUNG)"/>
    <property type="match status" value="1"/>
</dbReference>
<dbReference type="InterPro" id="IPR010905">
    <property type="entry name" value="Glyco_hydro_88"/>
</dbReference>
<dbReference type="EMBL" id="JAJADR010000009">
    <property type="protein sequence ID" value="MCB2410636.1"/>
    <property type="molecule type" value="Genomic_DNA"/>
</dbReference>
<dbReference type="SUPFAM" id="SSF48208">
    <property type="entry name" value="Six-hairpin glycosidases"/>
    <property type="match status" value="1"/>
</dbReference>
<reference evidence="3" key="1">
    <citation type="submission" date="2021-10" db="EMBL/GenBank/DDBJ databases">
        <authorList>
            <person name="Dean J.D."/>
            <person name="Kim M.K."/>
            <person name="Newey C.N."/>
            <person name="Stoker T.S."/>
            <person name="Thompson D.W."/>
            <person name="Grose J.H."/>
        </authorList>
    </citation>
    <scope>NUCLEOTIDE SEQUENCE</scope>
    <source>
        <strain evidence="3">BT178</strain>
    </source>
</reference>
<dbReference type="RefSeq" id="WP_226179725.1">
    <property type="nucleotide sequence ID" value="NZ_JAJADR010000009.1"/>
</dbReference>
<dbReference type="Pfam" id="PF07470">
    <property type="entry name" value="Glyco_hydro_88"/>
    <property type="match status" value="1"/>
</dbReference>
<evidence type="ECO:0000256" key="2">
    <source>
        <dbReference type="SAM" id="SignalP"/>
    </source>
</evidence>
<dbReference type="PANTHER" id="PTHR33886">
    <property type="entry name" value="UNSATURATED RHAMNOGALACTURONAN HYDROLASE (EUROFUNG)"/>
    <property type="match status" value="1"/>
</dbReference>
<feature type="chain" id="PRO_5045954931" evidence="2">
    <location>
        <begin position="35"/>
        <end position="388"/>
    </location>
</feature>
<accession>A0ABS8AXT5</accession>
<evidence type="ECO:0000313" key="3">
    <source>
        <dbReference type="EMBL" id="MCB2410636.1"/>
    </source>
</evidence>
<evidence type="ECO:0000256" key="1">
    <source>
        <dbReference type="ARBA" id="ARBA00022801"/>
    </source>
</evidence>
<dbReference type="Proteomes" id="UP001165296">
    <property type="component" value="Unassembled WGS sequence"/>
</dbReference>
<evidence type="ECO:0000313" key="4">
    <source>
        <dbReference type="Proteomes" id="UP001165296"/>
    </source>
</evidence>
<comment type="caution">
    <text evidence="3">The sequence shown here is derived from an EMBL/GenBank/DDBJ whole genome shotgun (WGS) entry which is preliminary data.</text>
</comment>
<dbReference type="InterPro" id="IPR052043">
    <property type="entry name" value="PolySaccharide_Degr_Enz"/>
</dbReference>
<feature type="signal peptide" evidence="2">
    <location>
        <begin position="1"/>
        <end position="34"/>
    </location>
</feature>
<gene>
    <name evidence="3" type="ORF">LGH74_21795</name>
</gene>
<proteinExistence type="predicted"/>